<dbReference type="OrthoDB" id="9777124at2"/>
<dbReference type="HAMAP" id="MF_01043">
    <property type="entry name" value="PlsY"/>
    <property type="match status" value="1"/>
</dbReference>
<evidence type="ECO:0000256" key="8">
    <source>
        <dbReference type="ARBA" id="ARBA00023209"/>
    </source>
</evidence>
<accession>A0A1G9TJ81</accession>
<comment type="pathway">
    <text evidence="10">Lipid metabolism; phospholipid metabolism.</text>
</comment>
<dbReference type="GO" id="GO:0005886">
    <property type="term" value="C:plasma membrane"/>
    <property type="evidence" value="ECO:0007669"/>
    <property type="project" value="UniProtKB-SubCell"/>
</dbReference>
<keyword evidence="11" id="KW-0012">Acyltransferase</keyword>
<gene>
    <name evidence="10" type="primary">plsY</name>
    <name evidence="11" type="ORF">SAMN05660299_00947</name>
</gene>
<feature type="transmembrane region" description="Helical" evidence="10">
    <location>
        <begin position="82"/>
        <end position="106"/>
    </location>
</feature>
<proteinExistence type="inferred from homology"/>
<reference evidence="11 12" key="1">
    <citation type="submission" date="2016-10" db="EMBL/GenBank/DDBJ databases">
        <authorList>
            <person name="de Groot N.N."/>
        </authorList>
    </citation>
    <scope>NUCLEOTIDE SEQUENCE [LARGE SCALE GENOMIC DNA]</scope>
    <source>
        <strain evidence="11 12">DSM 16981</strain>
    </source>
</reference>
<keyword evidence="3 10" id="KW-0808">Transferase</keyword>
<comment type="caution">
    <text evidence="10">Lacks conserved residue(s) required for the propagation of feature annotation.</text>
</comment>
<keyword evidence="1 10" id="KW-1003">Cell membrane</keyword>
<feature type="transmembrane region" description="Helical" evidence="10">
    <location>
        <begin position="127"/>
        <end position="154"/>
    </location>
</feature>
<evidence type="ECO:0000256" key="5">
    <source>
        <dbReference type="ARBA" id="ARBA00022989"/>
    </source>
</evidence>
<evidence type="ECO:0000313" key="12">
    <source>
        <dbReference type="Proteomes" id="UP000199309"/>
    </source>
</evidence>
<sequence length="204" mass="21879">MITGILLLLLAYVAGSFPSGLIIGKTFYHVDLRDYGSHNIGATNAYRVLGKAAGAAVLLLDTSKGVLGVYLGQWSGVCFPEYMTYTMIAGGLLAIAGHSCSLFLKFKGGKGVATGLGVILYLAPQETLIVFLIWAVIVMITRFVSLGSIVAALFVPITMYLFGEPAAIVVFGVIAALFVIIRHKDNIIRLLQGKELKVKRINKN</sequence>
<evidence type="ECO:0000256" key="6">
    <source>
        <dbReference type="ARBA" id="ARBA00023098"/>
    </source>
</evidence>
<keyword evidence="9 10" id="KW-1208">Phospholipid metabolism</keyword>
<comment type="function">
    <text evidence="10">Catalyzes the transfer of an acyl group from acyl-phosphate (acyl-PO(4)) to glycerol-3-phosphate (G3P) to form lysophosphatidic acid (LPA). This enzyme utilizes acyl-phosphate as fatty acyl donor, but not acyl-CoA or acyl-ACP.</text>
</comment>
<feature type="transmembrane region" description="Helical" evidence="10">
    <location>
        <begin position="160"/>
        <end position="181"/>
    </location>
</feature>
<evidence type="ECO:0000256" key="7">
    <source>
        <dbReference type="ARBA" id="ARBA00023136"/>
    </source>
</evidence>
<keyword evidence="5 10" id="KW-1133">Transmembrane helix</keyword>
<dbReference type="UniPathway" id="UPA00085"/>
<dbReference type="Pfam" id="PF02660">
    <property type="entry name" value="G3P_acyltransf"/>
    <property type="match status" value="1"/>
</dbReference>
<dbReference type="PANTHER" id="PTHR30309:SF0">
    <property type="entry name" value="GLYCEROL-3-PHOSPHATE ACYLTRANSFERASE-RELATED"/>
    <property type="match status" value="1"/>
</dbReference>
<dbReference type="EC" id="2.3.1.275" evidence="10"/>
<comment type="similarity">
    <text evidence="10">Belongs to the PlsY family.</text>
</comment>
<dbReference type="InterPro" id="IPR003811">
    <property type="entry name" value="G3P_acylTferase_PlsY"/>
</dbReference>
<dbReference type="GO" id="GO:0008654">
    <property type="term" value="P:phospholipid biosynthetic process"/>
    <property type="evidence" value="ECO:0007669"/>
    <property type="project" value="UniProtKB-UniRule"/>
</dbReference>
<keyword evidence="8 10" id="KW-0594">Phospholipid biosynthesis</keyword>
<dbReference type="EMBL" id="FNHQ01000007">
    <property type="protein sequence ID" value="SDM47215.1"/>
    <property type="molecule type" value="Genomic_DNA"/>
</dbReference>
<dbReference type="GO" id="GO:0043772">
    <property type="term" value="F:acyl-phosphate glycerol-3-phosphate acyltransferase activity"/>
    <property type="evidence" value="ECO:0007669"/>
    <property type="project" value="UniProtKB-UniRule"/>
</dbReference>
<dbReference type="Proteomes" id="UP000199309">
    <property type="component" value="Unassembled WGS sequence"/>
</dbReference>
<evidence type="ECO:0000256" key="3">
    <source>
        <dbReference type="ARBA" id="ARBA00022679"/>
    </source>
</evidence>
<dbReference type="SMART" id="SM01207">
    <property type="entry name" value="G3P_acyltransf"/>
    <property type="match status" value="1"/>
</dbReference>
<comment type="catalytic activity">
    <reaction evidence="10">
        <text>an acyl phosphate + sn-glycerol 3-phosphate = a 1-acyl-sn-glycero-3-phosphate + phosphate</text>
        <dbReference type="Rhea" id="RHEA:34075"/>
        <dbReference type="ChEBI" id="CHEBI:43474"/>
        <dbReference type="ChEBI" id="CHEBI:57597"/>
        <dbReference type="ChEBI" id="CHEBI:57970"/>
        <dbReference type="ChEBI" id="CHEBI:59918"/>
        <dbReference type="EC" id="2.3.1.275"/>
    </reaction>
</comment>
<evidence type="ECO:0000256" key="1">
    <source>
        <dbReference type="ARBA" id="ARBA00022475"/>
    </source>
</evidence>
<protein>
    <recommendedName>
        <fullName evidence="10">Glycerol-3-phosphate acyltransferase</fullName>
    </recommendedName>
    <alternativeName>
        <fullName evidence="10">Acyl-PO4 G3P acyltransferase</fullName>
    </alternativeName>
    <alternativeName>
        <fullName evidence="10">Acyl-phosphate--glycerol-3-phosphate acyltransferase</fullName>
    </alternativeName>
    <alternativeName>
        <fullName evidence="10">G3P acyltransferase</fullName>
        <shortName evidence="10">GPAT</shortName>
        <ecNumber evidence="10">2.3.1.275</ecNumber>
    </alternativeName>
    <alternativeName>
        <fullName evidence="10">Lysophosphatidic acid synthase</fullName>
        <shortName evidence="10">LPA synthase</shortName>
    </alternativeName>
</protein>
<dbReference type="STRING" id="349095.SAMN05660299_00947"/>
<keyword evidence="7 10" id="KW-0472">Membrane</keyword>
<dbReference type="AlphaFoldDB" id="A0A1G9TJ81"/>
<dbReference type="RefSeq" id="WP_091648636.1">
    <property type="nucleotide sequence ID" value="NZ_FNHQ01000007.1"/>
</dbReference>
<keyword evidence="6 10" id="KW-0443">Lipid metabolism</keyword>
<keyword evidence="4 10" id="KW-0812">Transmembrane</keyword>
<comment type="subunit">
    <text evidence="10">Probably interacts with PlsX.</text>
</comment>
<evidence type="ECO:0000256" key="10">
    <source>
        <dbReference type="HAMAP-Rule" id="MF_01043"/>
    </source>
</evidence>
<evidence type="ECO:0000256" key="9">
    <source>
        <dbReference type="ARBA" id="ARBA00023264"/>
    </source>
</evidence>
<evidence type="ECO:0000256" key="4">
    <source>
        <dbReference type="ARBA" id="ARBA00022692"/>
    </source>
</evidence>
<organism evidence="11 12">
    <name type="scientific">Megasphaera paucivorans</name>
    <dbReference type="NCBI Taxonomy" id="349095"/>
    <lineage>
        <taxon>Bacteria</taxon>
        <taxon>Bacillati</taxon>
        <taxon>Bacillota</taxon>
        <taxon>Negativicutes</taxon>
        <taxon>Veillonellales</taxon>
        <taxon>Veillonellaceae</taxon>
        <taxon>Megasphaera</taxon>
    </lineage>
</organism>
<comment type="subcellular location">
    <subcellularLocation>
        <location evidence="10">Cell membrane</location>
        <topology evidence="10">Multi-pass membrane protein</topology>
    </subcellularLocation>
</comment>
<evidence type="ECO:0000313" key="11">
    <source>
        <dbReference type="EMBL" id="SDM47215.1"/>
    </source>
</evidence>
<name>A0A1G9TJ81_9FIRM</name>
<evidence type="ECO:0000256" key="2">
    <source>
        <dbReference type="ARBA" id="ARBA00022516"/>
    </source>
</evidence>
<dbReference type="NCBIfam" id="TIGR00023">
    <property type="entry name" value="glycerol-3-phosphate 1-O-acyltransferase PlsY"/>
    <property type="match status" value="1"/>
</dbReference>
<keyword evidence="12" id="KW-1185">Reference proteome</keyword>
<keyword evidence="2 10" id="KW-0444">Lipid biosynthesis</keyword>
<dbReference type="PANTHER" id="PTHR30309">
    <property type="entry name" value="INNER MEMBRANE PROTEIN YGIH"/>
    <property type="match status" value="1"/>
</dbReference>